<dbReference type="PANTHER" id="PTHR35177">
    <property type="entry name" value="HYDROGENASE MATURATION FACTOR HYBG"/>
    <property type="match status" value="1"/>
</dbReference>
<comment type="similarity">
    <text evidence="1">Belongs to the HupF/HypC family.</text>
</comment>
<dbReference type="InterPro" id="IPR019812">
    <property type="entry name" value="Hydgase_assmbl_chp_CS"/>
</dbReference>
<name>A0A938YWG2_9ARCH</name>
<dbReference type="Pfam" id="PF01455">
    <property type="entry name" value="HupF_HypC"/>
    <property type="match status" value="1"/>
</dbReference>
<gene>
    <name evidence="2" type="ORF">JW744_00555</name>
</gene>
<evidence type="ECO:0000313" key="2">
    <source>
        <dbReference type="EMBL" id="MBN2066941.1"/>
    </source>
</evidence>
<sequence length="68" mass="7650">MCLAIPGKVLELREKERKALIEQPGSKRIVFNAIDAKPGEYVLVQQGFIVERISEKEARQALEVLENG</sequence>
<dbReference type="GO" id="GO:1902670">
    <property type="term" value="F:carbon dioxide binding"/>
    <property type="evidence" value="ECO:0007669"/>
    <property type="project" value="TreeGrafter"/>
</dbReference>
<proteinExistence type="inferred from homology"/>
<reference evidence="2" key="1">
    <citation type="submission" date="2021-01" db="EMBL/GenBank/DDBJ databases">
        <title>Active Sulfur Cycling in an Early Earth Analoge.</title>
        <authorList>
            <person name="Hahn C.R."/>
            <person name="Youssef N.H."/>
            <person name="Elshahed M."/>
        </authorList>
    </citation>
    <scope>NUCLEOTIDE SEQUENCE</scope>
    <source>
        <strain evidence="2">Zod_Metabat.1151</strain>
    </source>
</reference>
<evidence type="ECO:0000313" key="3">
    <source>
        <dbReference type="Proteomes" id="UP000809243"/>
    </source>
</evidence>
<accession>A0A938YWG2</accession>
<dbReference type="Gene3D" id="2.30.30.140">
    <property type="match status" value="1"/>
</dbReference>
<evidence type="ECO:0000256" key="1">
    <source>
        <dbReference type="ARBA" id="ARBA00006018"/>
    </source>
</evidence>
<dbReference type="GO" id="GO:0051604">
    <property type="term" value="P:protein maturation"/>
    <property type="evidence" value="ECO:0007669"/>
    <property type="project" value="TreeGrafter"/>
</dbReference>
<dbReference type="NCBIfam" id="TIGR00074">
    <property type="entry name" value="hypC_hupF"/>
    <property type="match status" value="1"/>
</dbReference>
<protein>
    <submittedName>
        <fullName evidence="2">HypC/HybG/HupF family hydrogenase formation chaperone</fullName>
    </submittedName>
</protein>
<dbReference type="PROSITE" id="PS01097">
    <property type="entry name" value="HUPF_HYPC"/>
    <property type="match status" value="1"/>
</dbReference>
<dbReference type="EMBL" id="JAFGDB010000007">
    <property type="protein sequence ID" value="MBN2066941.1"/>
    <property type="molecule type" value="Genomic_DNA"/>
</dbReference>
<comment type="caution">
    <text evidence="2">The sequence shown here is derived from an EMBL/GenBank/DDBJ whole genome shotgun (WGS) entry which is preliminary data.</text>
</comment>
<dbReference type="Proteomes" id="UP000809243">
    <property type="component" value="Unassembled WGS sequence"/>
</dbReference>
<dbReference type="PRINTS" id="PR00445">
    <property type="entry name" value="HUPFHYPC"/>
</dbReference>
<dbReference type="GO" id="GO:0005506">
    <property type="term" value="F:iron ion binding"/>
    <property type="evidence" value="ECO:0007669"/>
    <property type="project" value="TreeGrafter"/>
</dbReference>
<dbReference type="SUPFAM" id="SSF159127">
    <property type="entry name" value="HupF/HypC-like"/>
    <property type="match status" value="1"/>
</dbReference>
<dbReference type="PANTHER" id="PTHR35177:SF2">
    <property type="entry name" value="HYDROGENASE MATURATION FACTOR HYBG"/>
    <property type="match status" value="1"/>
</dbReference>
<dbReference type="InterPro" id="IPR001109">
    <property type="entry name" value="Hydrogenase_HupF/HypC"/>
</dbReference>
<dbReference type="AlphaFoldDB" id="A0A938YWG2"/>
<organism evidence="2 3">
    <name type="scientific">Candidatus Iainarchaeum sp</name>
    <dbReference type="NCBI Taxonomy" id="3101447"/>
    <lineage>
        <taxon>Archaea</taxon>
        <taxon>Candidatus Iainarchaeota</taxon>
        <taxon>Candidatus Iainarchaeia</taxon>
        <taxon>Candidatus Iainarchaeales</taxon>
        <taxon>Candidatus Iainarchaeaceae</taxon>
        <taxon>Candidatus Iainarchaeum</taxon>
    </lineage>
</organism>